<dbReference type="InterPro" id="IPR041726">
    <property type="entry name" value="ACAD10_11_N"/>
</dbReference>
<dbReference type="EMBL" id="BLJN01000003">
    <property type="protein sequence ID" value="GFE81838.1"/>
    <property type="molecule type" value="Genomic_DNA"/>
</dbReference>
<evidence type="ECO:0000259" key="1">
    <source>
        <dbReference type="Pfam" id="PF01636"/>
    </source>
</evidence>
<dbReference type="SUPFAM" id="SSF56112">
    <property type="entry name" value="Protein kinase-like (PK-like)"/>
    <property type="match status" value="1"/>
</dbReference>
<comment type="caution">
    <text evidence="2">The sequence shown here is derived from an EMBL/GenBank/DDBJ whole genome shotgun (WGS) entry which is preliminary data.</text>
</comment>
<protein>
    <submittedName>
        <fullName evidence="2">Putative aminoglycoside phosphotransferase</fullName>
    </submittedName>
</protein>
<keyword evidence="3" id="KW-1185">Reference proteome</keyword>
<feature type="domain" description="Aminoglycoside phosphotransferase" evidence="1">
    <location>
        <begin position="41"/>
        <end position="278"/>
    </location>
</feature>
<accession>A0A829YG90</accession>
<organism evidence="2 3">
    <name type="scientific">Steroidobacter agaridevorans</name>
    <dbReference type="NCBI Taxonomy" id="2695856"/>
    <lineage>
        <taxon>Bacteria</taxon>
        <taxon>Pseudomonadati</taxon>
        <taxon>Pseudomonadota</taxon>
        <taxon>Gammaproteobacteria</taxon>
        <taxon>Steroidobacterales</taxon>
        <taxon>Steroidobacteraceae</taxon>
        <taxon>Steroidobacter</taxon>
    </lineage>
</organism>
<dbReference type="Gene3D" id="3.30.200.20">
    <property type="entry name" value="Phosphorylase Kinase, domain 1"/>
    <property type="match status" value="1"/>
</dbReference>
<dbReference type="CDD" id="cd05154">
    <property type="entry name" value="ACAD10_11_N-like"/>
    <property type="match status" value="1"/>
</dbReference>
<evidence type="ECO:0000313" key="2">
    <source>
        <dbReference type="EMBL" id="GFE81838.1"/>
    </source>
</evidence>
<dbReference type="AlphaFoldDB" id="A0A829YG90"/>
<evidence type="ECO:0000313" key="3">
    <source>
        <dbReference type="Proteomes" id="UP000445000"/>
    </source>
</evidence>
<dbReference type="InterPro" id="IPR011009">
    <property type="entry name" value="Kinase-like_dom_sf"/>
</dbReference>
<reference evidence="3" key="1">
    <citation type="submission" date="2020-01" db="EMBL/GenBank/DDBJ databases">
        <title>'Steroidobacter agaridevorans' sp. nov., agar-degrading bacteria isolated from rhizosphere soils.</title>
        <authorList>
            <person name="Ikenaga M."/>
            <person name="Kataoka M."/>
            <person name="Murouchi A."/>
            <person name="Katsuragi S."/>
            <person name="Sakai M."/>
        </authorList>
    </citation>
    <scope>NUCLEOTIDE SEQUENCE [LARGE SCALE GENOMIC DNA]</scope>
    <source>
        <strain evidence="3">YU21-B</strain>
    </source>
</reference>
<dbReference type="InterPro" id="IPR002575">
    <property type="entry name" value="Aminoglycoside_PTrfase"/>
</dbReference>
<sequence>MLNAAADTMRAEIETVPQYWPRLAEYLAGLGMQLDLDTPPQQFAGGFANLNYLIRLDGQPAVLRRPPKGPLPAGAYDMAREFQILSRLWQKFPLAPRGLHLCEEARVIGAPFQIVEYRTGISLRDSLPAPLAGDARVGASLGTTLVDILIDLHRVDPASVGLETLGKPSGFLQRATEGWIKRASVAVDGWGTPTTLQLIIELAHWLRENCVPDASPTLLHNDFKLDNVLLDPTSLAPLAVLDWDQGTRGDGLFDLAVLLSYWTEPGDPAAMHQMAQMPTASAGFPTRQQVAERYAAALGRDLSTFRFHRVLAQMRTAVIFQQLHVRWRRGETRDSRYERFGEIGEGLLQFARSIARGDVF</sequence>
<dbReference type="Proteomes" id="UP000445000">
    <property type="component" value="Unassembled WGS sequence"/>
</dbReference>
<name>A0A829YG90_9GAMM</name>
<dbReference type="GO" id="GO:0016740">
    <property type="term" value="F:transferase activity"/>
    <property type="evidence" value="ECO:0007669"/>
    <property type="project" value="UniProtKB-KW"/>
</dbReference>
<dbReference type="RefSeq" id="WP_161813447.1">
    <property type="nucleotide sequence ID" value="NZ_BLJN01000003.1"/>
</dbReference>
<dbReference type="PANTHER" id="PTHR47829:SF1">
    <property type="entry name" value="HAD FAMILY PHOSPHATASE"/>
    <property type="match status" value="1"/>
</dbReference>
<proteinExistence type="predicted"/>
<dbReference type="Gene3D" id="3.90.1200.10">
    <property type="match status" value="1"/>
</dbReference>
<gene>
    <name evidence="2" type="ORF">GCM10011487_38380</name>
</gene>
<dbReference type="Pfam" id="PF01636">
    <property type="entry name" value="APH"/>
    <property type="match status" value="1"/>
</dbReference>
<dbReference type="PANTHER" id="PTHR47829">
    <property type="entry name" value="HYDROLASE, PUTATIVE (AFU_ORTHOLOGUE AFUA_1G12880)-RELATED"/>
    <property type="match status" value="1"/>
</dbReference>
<dbReference type="InterPro" id="IPR052898">
    <property type="entry name" value="ACAD10-like"/>
</dbReference>
<keyword evidence="2" id="KW-0808">Transferase</keyword>